<evidence type="ECO:0000313" key="1">
    <source>
        <dbReference type="EMBL" id="KOX75194.1"/>
    </source>
</evidence>
<reference evidence="1 2" key="1">
    <citation type="submission" date="2015-07" db="EMBL/GenBank/DDBJ databases">
        <title>The genome of Melipona quadrifasciata.</title>
        <authorList>
            <person name="Pan H."/>
            <person name="Kapheim K."/>
        </authorList>
    </citation>
    <scope>NUCLEOTIDE SEQUENCE [LARGE SCALE GENOMIC DNA]</scope>
    <source>
        <strain evidence="1">0111107301</strain>
        <tissue evidence="1">Whole body</tissue>
    </source>
</reference>
<dbReference type="EMBL" id="KQ435769">
    <property type="protein sequence ID" value="KOX75194.1"/>
    <property type="molecule type" value="Genomic_DNA"/>
</dbReference>
<evidence type="ECO:0000313" key="2">
    <source>
        <dbReference type="Proteomes" id="UP000053105"/>
    </source>
</evidence>
<dbReference type="AlphaFoldDB" id="A0A0N1ITM6"/>
<gene>
    <name evidence="1" type="ORF">WN51_14266</name>
</gene>
<organism evidence="1 2">
    <name type="scientific">Melipona quadrifasciata</name>
    <dbReference type="NCBI Taxonomy" id="166423"/>
    <lineage>
        <taxon>Eukaryota</taxon>
        <taxon>Metazoa</taxon>
        <taxon>Ecdysozoa</taxon>
        <taxon>Arthropoda</taxon>
        <taxon>Hexapoda</taxon>
        <taxon>Insecta</taxon>
        <taxon>Pterygota</taxon>
        <taxon>Neoptera</taxon>
        <taxon>Endopterygota</taxon>
        <taxon>Hymenoptera</taxon>
        <taxon>Apocrita</taxon>
        <taxon>Aculeata</taxon>
        <taxon>Apoidea</taxon>
        <taxon>Anthophila</taxon>
        <taxon>Apidae</taxon>
        <taxon>Melipona</taxon>
    </lineage>
</organism>
<proteinExistence type="predicted"/>
<sequence length="157" mass="18243">MANIKRFRWKMYYETQNHQPNQTCKNIIESEESSNEEAVSFTRRIRNRISSNSDSDDEESYASEDLEKMLEELAIAEEEELTNADSDDEESYASEDLEKMLEELAIAEEEELTNADNENIRLVWRESFTHKSSSCKRSSTVFVFDGKLVTLGVVRVH</sequence>
<keyword evidence="2" id="KW-1185">Reference proteome</keyword>
<protein>
    <submittedName>
        <fullName evidence="1">Uncharacterized protein</fullName>
    </submittedName>
</protein>
<accession>A0A0N1ITM6</accession>
<name>A0A0N1ITM6_9HYME</name>
<dbReference type="Proteomes" id="UP000053105">
    <property type="component" value="Unassembled WGS sequence"/>
</dbReference>